<dbReference type="Proteomes" id="UP000002630">
    <property type="component" value="Linkage Group LG08"/>
</dbReference>
<dbReference type="InParanoid" id="D8LIU6"/>
<reference evidence="2 3" key="1">
    <citation type="journal article" date="2010" name="Nature">
        <title>The Ectocarpus genome and the independent evolution of multicellularity in brown algae.</title>
        <authorList>
            <person name="Cock J.M."/>
            <person name="Sterck L."/>
            <person name="Rouze P."/>
            <person name="Scornet D."/>
            <person name="Allen A.E."/>
            <person name="Amoutzias G."/>
            <person name="Anthouard V."/>
            <person name="Artiguenave F."/>
            <person name="Aury J.M."/>
            <person name="Badger J.H."/>
            <person name="Beszteri B."/>
            <person name="Billiau K."/>
            <person name="Bonnet E."/>
            <person name="Bothwell J.H."/>
            <person name="Bowler C."/>
            <person name="Boyen C."/>
            <person name="Brownlee C."/>
            <person name="Carrano C.J."/>
            <person name="Charrier B."/>
            <person name="Cho G.Y."/>
            <person name="Coelho S.M."/>
            <person name="Collen J."/>
            <person name="Corre E."/>
            <person name="Da Silva C."/>
            <person name="Delage L."/>
            <person name="Delaroque N."/>
            <person name="Dittami S.M."/>
            <person name="Doulbeau S."/>
            <person name="Elias M."/>
            <person name="Farnham G."/>
            <person name="Gachon C.M."/>
            <person name="Gschloessl B."/>
            <person name="Heesch S."/>
            <person name="Jabbari K."/>
            <person name="Jubin C."/>
            <person name="Kawai H."/>
            <person name="Kimura K."/>
            <person name="Kloareg B."/>
            <person name="Kupper F.C."/>
            <person name="Lang D."/>
            <person name="Le Bail A."/>
            <person name="Leblanc C."/>
            <person name="Lerouge P."/>
            <person name="Lohr M."/>
            <person name="Lopez P.J."/>
            <person name="Martens C."/>
            <person name="Maumus F."/>
            <person name="Michel G."/>
            <person name="Miranda-Saavedra D."/>
            <person name="Morales J."/>
            <person name="Moreau H."/>
            <person name="Motomura T."/>
            <person name="Nagasato C."/>
            <person name="Napoli C.A."/>
            <person name="Nelson D.R."/>
            <person name="Nyvall-Collen P."/>
            <person name="Peters A.F."/>
            <person name="Pommier C."/>
            <person name="Potin P."/>
            <person name="Poulain J."/>
            <person name="Quesneville H."/>
            <person name="Read B."/>
            <person name="Rensing S.A."/>
            <person name="Ritter A."/>
            <person name="Rousvoal S."/>
            <person name="Samanta M."/>
            <person name="Samson G."/>
            <person name="Schroeder D.C."/>
            <person name="Segurens B."/>
            <person name="Strittmatter M."/>
            <person name="Tonon T."/>
            <person name="Tregear J.W."/>
            <person name="Valentin K."/>
            <person name="von Dassow P."/>
            <person name="Yamagishi T."/>
            <person name="Van de Peer Y."/>
            <person name="Wincker P."/>
        </authorList>
    </citation>
    <scope>NUCLEOTIDE SEQUENCE [LARGE SCALE GENOMIC DNA]</scope>
    <source>
        <strain evidence="3">Ec32 / CCAP1310/4</strain>
    </source>
</reference>
<proteinExistence type="predicted"/>
<dbReference type="Gene3D" id="3.40.50.11350">
    <property type="match status" value="1"/>
</dbReference>
<dbReference type="EMBL" id="FN648409">
    <property type="protein sequence ID" value="CBN76830.1"/>
    <property type="molecule type" value="Genomic_DNA"/>
</dbReference>
<evidence type="ECO:0000256" key="1">
    <source>
        <dbReference type="SAM" id="MobiDB-lite"/>
    </source>
</evidence>
<gene>
    <name evidence="2" type="ORF">Esi_0023_0038</name>
</gene>
<name>D8LIU6_ECTSI</name>
<protein>
    <submittedName>
        <fullName evidence="2">Uncharacterized protein</fullName>
    </submittedName>
</protein>
<dbReference type="OrthoDB" id="10316533at2759"/>
<evidence type="ECO:0000313" key="2">
    <source>
        <dbReference type="EMBL" id="CBN76830.1"/>
    </source>
</evidence>
<evidence type="ECO:0000313" key="3">
    <source>
        <dbReference type="Proteomes" id="UP000002630"/>
    </source>
</evidence>
<organism evidence="2 3">
    <name type="scientific">Ectocarpus siliculosus</name>
    <name type="common">Brown alga</name>
    <name type="synonym">Conferva siliculosa</name>
    <dbReference type="NCBI Taxonomy" id="2880"/>
    <lineage>
        <taxon>Eukaryota</taxon>
        <taxon>Sar</taxon>
        <taxon>Stramenopiles</taxon>
        <taxon>Ochrophyta</taxon>
        <taxon>PX clade</taxon>
        <taxon>Phaeophyceae</taxon>
        <taxon>Ectocarpales</taxon>
        <taxon>Ectocarpaceae</taxon>
        <taxon>Ectocarpus</taxon>
    </lineage>
</organism>
<dbReference type="EMBL" id="FN649733">
    <property type="protein sequence ID" value="CBN76830.1"/>
    <property type="molecule type" value="Genomic_DNA"/>
</dbReference>
<feature type="compositionally biased region" description="Basic and acidic residues" evidence="1">
    <location>
        <begin position="57"/>
        <end position="69"/>
    </location>
</feature>
<feature type="region of interest" description="Disordered" evidence="1">
    <location>
        <begin position="188"/>
        <end position="214"/>
    </location>
</feature>
<accession>D8LIU6</accession>
<feature type="region of interest" description="Disordered" evidence="1">
    <location>
        <begin position="45"/>
        <end position="72"/>
    </location>
</feature>
<sequence>MQSSQGSRTRVMGSECRLLRTQWEACGRDQTGNVHKGLPDHGLNCRFGGHQGSTATDVERDPKQRRSSTDADANFSRSWDSYFHSGPAGCQHEEGTPSTYRWRGTDWGKNLDGLVLAWTHAISNGNGDIAVVVEPDGLAPEGGACPADNEHGDEEAGGWPRFFTPMAHLCVFSSQQDFHDFLATRDLNQPPDGRHLGMDEDEGGDPPHAWGQDPDIRKALEGTATDQAQAMARVLHYLLSHVQPRLQGKVQAVLHEPDVAFFSDKPGKYVGMFVRKTEGRTYKSLKMTETLDCFEKAFKYIEDLDRFSAGHISFSEITGIFLVSEDTTALPEAKSIVRRYFGKVKSDKVVQLVAADPGPSATEGEVDLRSSCGTSDGEREMALKQTLVELQLLAQADVFVGVASESFSKLVFLMRETLQFARKTSLSMDETTPFPGMFR</sequence>
<keyword evidence="3" id="KW-1185">Reference proteome</keyword>
<dbReference type="AlphaFoldDB" id="D8LIU6"/>